<evidence type="ECO:0000256" key="1">
    <source>
        <dbReference type="SAM" id="Phobius"/>
    </source>
</evidence>
<accession>A0ABR9LV32</accession>
<sequence>MDRPRRLVAAGCLVAAPMFQGVSTFFWRDGYQGVDTGTLIVLATVCWIVGLTAVFRSIEPYAPRYTAIAYPPAMYGCVGGVTFGVQGMHEELLRTDHVEAVRLLGEHPFAAYFAFWIAGLLFPLSMLALGAVLARIRVVPVAVGVLLCAGALAFPLSRIPREPAVAHLADLLLLLPVAYLAIHLAGLTLGTAKRGDRDHPVVTPRA</sequence>
<reference evidence="2 3" key="1">
    <citation type="submission" date="2020-10" db="EMBL/GenBank/DDBJ databases">
        <title>Sequencing the genomes of 1000 actinobacteria strains.</title>
        <authorList>
            <person name="Klenk H.-P."/>
        </authorList>
    </citation>
    <scope>NUCLEOTIDE SEQUENCE [LARGE SCALE GENOMIC DNA]</scope>
    <source>
        <strain evidence="2 3">DSM 43173</strain>
    </source>
</reference>
<gene>
    <name evidence="2" type="ORF">H4W80_002770</name>
</gene>
<dbReference type="RefSeq" id="WP_192785424.1">
    <property type="nucleotide sequence ID" value="NZ_JADBEK010000001.1"/>
</dbReference>
<feature type="transmembrane region" description="Helical" evidence="1">
    <location>
        <begin position="138"/>
        <end position="156"/>
    </location>
</feature>
<feature type="transmembrane region" description="Helical" evidence="1">
    <location>
        <begin position="168"/>
        <end position="189"/>
    </location>
</feature>
<keyword evidence="1" id="KW-0812">Transmembrane</keyword>
<keyword evidence="1" id="KW-0472">Membrane</keyword>
<keyword evidence="1" id="KW-1133">Transmembrane helix</keyword>
<organism evidence="2 3">
    <name type="scientific">Nonomuraea angiospora</name>
    <dbReference type="NCBI Taxonomy" id="46172"/>
    <lineage>
        <taxon>Bacteria</taxon>
        <taxon>Bacillati</taxon>
        <taxon>Actinomycetota</taxon>
        <taxon>Actinomycetes</taxon>
        <taxon>Streptosporangiales</taxon>
        <taxon>Streptosporangiaceae</taxon>
        <taxon>Nonomuraea</taxon>
    </lineage>
</organism>
<dbReference type="Proteomes" id="UP000633509">
    <property type="component" value="Unassembled WGS sequence"/>
</dbReference>
<feature type="transmembrane region" description="Helical" evidence="1">
    <location>
        <begin position="67"/>
        <end position="89"/>
    </location>
</feature>
<feature type="transmembrane region" description="Helical" evidence="1">
    <location>
        <begin position="109"/>
        <end position="131"/>
    </location>
</feature>
<evidence type="ECO:0000313" key="3">
    <source>
        <dbReference type="Proteomes" id="UP000633509"/>
    </source>
</evidence>
<comment type="caution">
    <text evidence="2">The sequence shown here is derived from an EMBL/GenBank/DDBJ whole genome shotgun (WGS) entry which is preliminary data.</text>
</comment>
<protein>
    <submittedName>
        <fullName evidence="2">Uncharacterized protein</fullName>
    </submittedName>
</protein>
<proteinExistence type="predicted"/>
<keyword evidence="3" id="KW-1185">Reference proteome</keyword>
<name>A0ABR9LV32_9ACTN</name>
<dbReference type="EMBL" id="JADBEK010000001">
    <property type="protein sequence ID" value="MBE1584512.1"/>
    <property type="molecule type" value="Genomic_DNA"/>
</dbReference>
<evidence type="ECO:0000313" key="2">
    <source>
        <dbReference type="EMBL" id="MBE1584512.1"/>
    </source>
</evidence>
<feature type="transmembrane region" description="Helical" evidence="1">
    <location>
        <begin position="37"/>
        <end position="55"/>
    </location>
</feature>